<sequence length="259" mass="28290">MPTSHSVDKNPEFARCLESNQIAALAPFHWLSLACKDIVRAPILSLVYGLVFSIIPAFIMWLVFQSGTHLVILPASVAFALIGPAFAAGLYDVAWELEKGHKPTLIHSLKSMFRNPAGEWGFAILLMVIMIVWMRLAALIHALYPNVPNPNFEQLSAFLALGSIVGGVLMMAVFAISAFTPQIMMERRVDIMTAVVSSIHAVGTNVPAMIVWGLTIVTLVLIGFLTGAAGFIIIMPLLSYASWHGYIAIIKTKKPRGYE</sequence>
<evidence type="ECO:0000256" key="1">
    <source>
        <dbReference type="SAM" id="Phobius"/>
    </source>
</evidence>
<dbReference type="Proteomes" id="UP000031327">
    <property type="component" value="Unassembled WGS sequence"/>
</dbReference>
<dbReference type="InterPro" id="IPR018692">
    <property type="entry name" value="DUF2189"/>
</dbReference>
<keyword evidence="1" id="KW-0472">Membrane</keyword>
<evidence type="ECO:0000313" key="2">
    <source>
        <dbReference type="EMBL" id="KID55716.1"/>
    </source>
</evidence>
<feature type="transmembrane region" description="Helical" evidence="1">
    <location>
        <begin position="156"/>
        <end position="179"/>
    </location>
</feature>
<dbReference type="RefSeq" id="WP_039610292.1">
    <property type="nucleotide sequence ID" value="NZ_JWIC01000007.1"/>
</dbReference>
<keyword evidence="1" id="KW-1133">Transmembrane helix</keyword>
<accession>A0A0C1Q562</accession>
<dbReference type="OrthoDB" id="5621705at2"/>
<name>A0A0C1Q562_9GAMM</name>
<feature type="transmembrane region" description="Helical" evidence="1">
    <location>
        <begin position="191"/>
        <end position="214"/>
    </location>
</feature>
<dbReference type="AlphaFoldDB" id="A0A0C1Q562"/>
<keyword evidence="1" id="KW-0812">Transmembrane</keyword>
<feature type="transmembrane region" description="Helical" evidence="1">
    <location>
        <begin position="70"/>
        <end position="91"/>
    </location>
</feature>
<proteinExistence type="predicted"/>
<comment type="caution">
    <text evidence="2">The sequence shown here is derived from an EMBL/GenBank/DDBJ whole genome shotgun (WGS) entry which is preliminary data.</text>
</comment>
<gene>
    <name evidence="2" type="ORF">JF50_15210</name>
</gene>
<organism evidence="2 3">
    <name type="scientific">Pseudoalteromonas luteoviolacea</name>
    <dbReference type="NCBI Taxonomy" id="43657"/>
    <lineage>
        <taxon>Bacteria</taxon>
        <taxon>Pseudomonadati</taxon>
        <taxon>Pseudomonadota</taxon>
        <taxon>Gammaproteobacteria</taxon>
        <taxon>Alteromonadales</taxon>
        <taxon>Pseudoalteromonadaceae</taxon>
        <taxon>Pseudoalteromonas</taxon>
    </lineage>
</organism>
<feature type="transmembrane region" description="Helical" evidence="1">
    <location>
        <begin position="220"/>
        <end position="243"/>
    </location>
</feature>
<protein>
    <submittedName>
        <fullName evidence="2">Cytochrome B6</fullName>
    </submittedName>
</protein>
<reference evidence="2 3" key="1">
    <citation type="submission" date="2014-12" db="EMBL/GenBank/DDBJ databases">
        <title>Draft Genome Sequence of Pseudoalteromonas luteoviolacea HI1.</title>
        <authorList>
            <person name="Asahina A.Y."/>
            <person name="Hadfield M.G."/>
        </authorList>
    </citation>
    <scope>NUCLEOTIDE SEQUENCE [LARGE SCALE GENOMIC DNA]</scope>
    <source>
        <strain evidence="2 3">HI1</strain>
    </source>
</reference>
<dbReference type="EMBL" id="JWIC01000007">
    <property type="protein sequence ID" value="KID55716.1"/>
    <property type="molecule type" value="Genomic_DNA"/>
</dbReference>
<feature type="transmembrane region" description="Helical" evidence="1">
    <location>
        <begin position="43"/>
        <end position="64"/>
    </location>
</feature>
<dbReference type="Pfam" id="PF09955">
    <property type="entry name" value="DUF2189"/>
    <property type="match status" value="1"/>
</dbReference>
<evidence type="ECO:0000313" key="3">
    <source>
        <dbReference type="Proteomes" id="UP000031327"/>
    </source>
</evidence>
<feature type="transmembrane region" description="Helical" evidence="1">
    <location>
        <begin position="120"/>
        <end position="144"/>
    </location>
</feature>